<dbReference type="PROSITE" id="PS50088">
    <property type="entry name" value="ANK_REPEAT"/>
    <property type="match status" value="2"/>
</dbReference>
<dbReference type="GO" id="GO:0006887">
    <property type="term" value="P:exocytosis"/>
    <property type="evidence" value="ECO:0007669"/>
    <property type="project" value="UniProtKB-KW"/>
</dbReference>
<feature type="repeat" description="ANK" evidence="8">
    <location>
        <begin position="180"/>
        <end position="212"/>
    </location>
</feature>
<dbReference type="PANTHER" id="PTHR24171">
    <property type="entry name" value="ANKYRIN REPEAT DOMAIN-CONTAINING PROTEIN 39-RELATED"/>
    <property type="match status" value="1"/>
</dbReference>
<dbReference type="PROSITE" id="PS50297">
    <property type="entry name" value="ANK_REP_REGION"/>
    <property type="match status" value="2"/>
</dbReference>
<feature type="compositionally biased region" description="Polar residues" evidence="9">
    <location>
        <begin position="9"/>
        <end position="22"/>
    </location>
</feature>
<keyword evidence="6 8" id="KW-0040">ANK repeat</keyword>
<keyword evidence="7" id="KW-1053">Target membrane</keyword>
<keyword evidence="7" id="KW-0472">Membrane</keyword>
<proteinExistence type="predicted"/>
<dbReference type="Pfam" id="PF12796">
    <property type="entry name" value="Ank_2"/>
    <property type="match status" value="1"/>
</dbReference>
<evidence type="ECO:0000256" key="7">
    <source>
        <dbReference type="ARBA" id="ARBA00023298"/>
    </source>
</evidence>
<feature type="region of interest" description="Disordered" evidence="9">
    <location>
        <begin position="1"/>
        <end position="52"/>
    </location>
</feature>
<sequence length="301" mass="33043">MSGADSGIETGSESNGSTTMSVESPPRVNNDPPEPPRHPNEEDSGAPAAPEAPAGLCFQNVVPLPDQNGYSCLQEGGLLYDEPSRHPCVGKMRHAHRKGVRWWPNSCLKGRDVLSERKLRIGAITNKVDLVHRLLMNGVNPRAADERRRTALHFAACKGNLLIVKMLLEYGANPNQKDIVGNTALHLAVCTSHTEVITLLLKAGTDVNSLDNSGRTPLHLAQSKLRLLQMDLAKSSESLKQEVMQVIEMMQVYLQRSGKSAECDLLGTFSTRIRLHQTRQEVDNDVQDLLSSLAHLSLHKT</sequence>
<evidence type="ECO:0000256" key="2">
    <source>
        <dbReference type="ARBA" id="ARBA00022483"/>
    </source>
</evidence>
<evidence type="ECO:0000256" key="6">
    <source>
        <dbReference type="ARBA" id="ARBA00023043"/>
    </source>
</evidence>
<evidence type="ECO:0000256" key="3">
    <source>
        <dbReference type="ARBA" id="ARBA00022537"/>
    </source>
</evidence>
<dbReference type="SUPFAM" id="SSF48403">
    <property type="entry name" value="Ankyrin repeat"/>
    <property type="match status" value="1"/>
</dbReference>
<dbReference type="GO" id="GO:0044218">
    <property type="term" value="C:other organism cell membrane"/>
    <property type="evidence" value="ECO:0007669"/>
    <property type="project" value="UniProtKB-KW"/>
</dbReference>
<dbReference type="GO" id="GO:0044231">
    <property type="term" value="C:host cell presynaptic membrane"/>
    <property type="evidence" value="ECO:0007669"/>
    <property type="project" value="UniProtKB-KW"/>
</dbReference>
<keyword evidence="3" id="KW-1052">Target cell membrane</keyword>
<name>A0A6B0V9V9_IXORI</name>
<protein>
    <submittedName>
        <fullName evidence="10">Putative ankyrin repeat domain-containing protein 54</fullName>
    </submittedName>
</protein>
<keyword evidence="5" id="KW-0528">Neurotoxin</keyword>
<organism evidence="10">
    <name type="scientific">Ixodes ricinus</name>
    <name type="common">Common tick</name>
    <name type="synonym">Acarus ricinus</name>
    <dbReference type="NCBI Taxonomy" id="34613"/>
    <lineage>
        <taxon>Eukaryota</taxon>
        <taxon>Metazoa</taxon>
        <taxon>Ecdysozoa</taxon>
        <taxon>Arthropoda</taxon>
        <taxon>Chelicerata</taxon>
        <taxon>Arachnida</taxon>
        <taxon>Acari</taxon>
        <taxon>Parasitiformes</taxon>
        <taxon>Ixodida</taxon>
        <taxon>Ixodoidea</taxon>
        <taxon>Ixodidae</taxon>
        <taxon>Ixodinae</taxon>
        <taxon>Ixodes</taxon>
    </lineage>
</organism>
<evidence type="ECO:0000256" key="1">
    <source>
        <dbReference type="ARBA" id="ARBA00004175"/>
    </source>
</evidence>
<accession>A0A6B0V9V9</accession>
<evidence type="ECO:0000256" key="5">
    <source>
        <dbReference type="ARBA" id="ARBA00023028"/>
    </source>
</evidence>
<keyword evidence="2" id="KW-0268">Exocytosis</keyword>
<feature type="repeat" description="ANK" evidence="8">
    <location>
        <begin position="147"/>
        <end position="179"/>
    </location>
</feature>
<dbReference type="AlphaFoldDB" id="A0A6B0V9V9"/>
<dbReference type="EMBL" id="GIFC01015925">
    <property type="protein sequence ID" value="MXU98008.1"/>
    <property type="molecule type" value="Transcribed_RNA"/>
</dbReference>
<keyword evidence="4" id="KW-0677">Repeat</keyword>
<evidence type="ECO:0000313" key="10">
    <source>
        <dbReference type="EMBL" id="MXU98008.1"/>
    </source>
</evidence>
<dbReference type="InterPro" id="IPR002110">
    <property type="entry name" value="Ankyrin_rpt"/>
</dbReference>
<keyword evidence="5" id="KW-0800">Toxin</keyword>
<comment type="subcellular location">
    <subcellularLocation>
        <location evidence="1">Target cell membrane</location>
    </subcellularLocation>
</comment>
<reference evidence="10" key="1">
    <citation type="submission" date="2019-12" db="EMBL/GenBank/DDBJ databases">
        <title>An insight into the sialome of adult female Ixodes ricinus ticks feeding for 6 days.</title>
        <authorList>
            <person name="Perner J."/>
            <person name="Ribeiro J.M.C."/>
        </authorList>
    </citation>
    <scope>NUCLEOTIDE SEQUENCE</scope>
    <source>
        <strain evidence="10">Semi-engorged</strain>
        <tissue evidence="10">Salivary glands</tissue>
    </source>
</reference>
<evidence type="ECO:0000256" key="8">
    <source>
        <dbReference type="PROSITE-ProRule" id="PRU00023"/>
    </source>
</evidence>
<evidence type="ECO:0000256" key="9">
    <source>
        <dbReference type="SAM" id="MobiDB-lite"/>
    </source>
</evidence>
<evidence type="ECO:0000256" key="4">
    <source>
        <dbReference type="ARBA" id="ARBA00022737"/>
    </source>
</evidence>
<keyword evidence="5" id="KW-0638">Presynaptic neurotoxin</keyword>
<dbReference type="Gene3D" id="1.25.40.20">
    <property type="entry name" value="Ankyrin repeat-containing domain"/>
    <property type="match status" value="2"/>
</dbReference>
<dbReference type="InterPro" id="IPR036770">
    <property type="entry name" value="Ankyrin_rpt-contain_sf"/>
</dbReference>
<dbReference type="SMART" id="SM00248">
    <property type="entry name" value="ANK"/>
    <property type="match status" value="2"/>
</dbReference>